<sequence length="233" mass="27210">MKTITKTVILLSLLITSCNSQTKMDILNLKLPLADNLLINERYNIAEFNSVLETGYSIYRSYDPNLLIFDNEIIASNSFNNPNETTNYGLFYVKNDSKLLSLIKMTSFETEKTKLLHEILLKKFGKPNYYESISFASYSVWEDKLSGNIYLFEHNYGGEINNIPVEEGLLFIIDYNDEELLDKYTKANYSYYQKYLKRRKLDGKEYSYEEFAKKENENGTSRYLKAISDPVNH</sequence>
<reference evidence="1 2" key="1">
    <citation type="journal article" date="2014" name="Environ. Microbiol.">
        <title>Contrasting genomic patterns and infection strategies of two co-existing Bacteroidetes podovirus genera.</title>
        <authorList>
            <person name="Holmfeldt K."/>
            <person name="Howard-Varona C."/>
            <person name="Solonenko N."/>
            <person name="Sullivan M.B."/>
        </authorList>
    </citation>
    <scope>NUCLEOTIDE SEQUENCE [LARGE SCALE GENOMIC DNA]</scope>
    <source>
        <strain evidence="1 2">18</strain>
    </source>
</reference>
<gene>
    <name evidence="1" type="ORF">M666_15165</name>
</gene>
<dbReference type="AlphaFoldDB" id="A0AAU8S0I5"/>
<dbReference type="Proteomes" id="UP000030786">
    <property type="component" value="Chromosome"/>
</dbReference>
<evidence type="ECO:0000313" key="1">
    <source>
        <dbReference type="EMBL" id="AIZ42795.1"/>
    </source>
</evidence>
<accession>A0AAU8S0I5</accession>
<name>A0AAU8S0I5_9FLAO</name>
<proteinExistence type="predicted"/>
<organism evidence="1 2">
    <name type="scientific">Cellulophaga baltica 18</name>
    <dbReference type="NCBI Taxonomy" id="1348584"/>
    <lineage>
        <taxon>Bacteria</taxon>
        <taxon>Pseudomonadati</taxon>
        <taxon>Bacteroidota</taxon>
        <taxon>Flavobacteriia</taxon>
        <taxon>Flavobacteriales</taxon>
        <taxon>Flavobacteriaceae</taxon>
        <taxon>Cellulophaga</taxon>
    </lineage>
</organism>
<dbReference type="GeneID" id="78062074"/>
<evidence type="ECO:0000313" key="2">
    <source>
        <dbReference type="Proteomes" id="UP000030786"/>
    </source>
</evidence>
<protein>
    <recommendedName>
        <fullName evidence="3">Lipoprotein</fullName>
    </recommendedName>
</protein>
<dbReference type="PROSITE" id="PS51257">
    <property type="entry name" value="PROKAR_LIPOPROTEIN"/>
    <property type="match status" value="1"/>
</dbReference>
<evidence type="ECO:0008006" key="3">
    <source>
        <dbReference type="Google" id="ProtNLM"/>
    </source>
</evidence>
<dbReference type="EMBL" id="CP009976">
    <property type="protein sequence ID" value="AIZ42795.1"/>
    <property type="molecule type" value="Genomic_DNA"/>
</dbReference>
<dbReference type="RefSeq" id="WP_029446541.1">
    <property type="nucleotide sequence ID" value="NZ_CP009976.1"/>
</dbReference>
<dbReference type="KEGG" id="cbat:M666_15165"/>